<evidence type="ECO:0000313" key="2">
    <source>
        <dbReference type="EMBL" id="GIQ87573.1"/>
    </source>
</evidence>
<evidence type="ECO:0000256" key="1">
    <source>
        <dbReference type="SAM" id="MobiDB-lite"/>
    </source>
</evidence>
<gene>
    <name evidence="2" type="ORF">KIPB_009639</name>
</gene>
<proteinExistence type="predicted"/>
<feature type="compositionally biased region" description="Basic and acidic residues" evidence="1">
    <location>
        <begin position="126"/>
        <end position="140"/>
    </location>
</feature>
<feature type="compositionally biased region" description="Polar residues" evidence="1">
    <location>
        <begin position="103"/>
        <end position="123"/>
    </location>
</feature>
<sequence length="421" mass="45879">MMSGLMEAGRALDRGLFGDSEGERERERETSSDEDYSGYSGYTQPQSAYGTQPQYTQSGIPSHPVPGGRYHTGSAPGHTPRHNLRTTADTGPPPIPTAYSAPKATTPQSQVSSTHPGYSNSMGRQGEGKGVRQGERREIGSKASPASDPRGRGTPHNATTTRQTPIDSVSRGTRGSRGVANKGKGVSVGEREREKQKRWWDLGWGSKEDKAKPVVPSHLVFSDGPGYQFTPPPLPPSLPRIASVYPPMQTDTTLSFTPDYPSSNHYKTALSVAETPVDALCVGVSGHVLYIQTLVSDCDDTYQGGRLRVVQYVEIPPDTVPGSATCTLDQGILTVRVRRRERFPRVPKVHKRHHLARRGPPRVLYYHVPIQLQAPHDGDVSMDTHYDSLDSETESEPERVFGKPVHPDAVVVRGGLGVDFT</sequence>
<name>A0A9K3D1X9_9EUKA</name>
<evidence type="ECO:0000313" key="3">
    <source>
        <dbReference type="Proteomes" id="UP000265618"/>
    </source>
</evidence>
<dbReference type="AlphaFoldDB" id="A0A9K3D1X9"/>
<feature type="compositionally biased region" description="Polar residues" evidence="1">
    <location>
        <begin position="44"/>
        <end position="60"/>
    </location>
</feature>
<feature type="compositionally biased region" description="Polar residues" evidence="1">
    <location>
        <begin position="156"/>
        <end position="173"/>
    </location>
</feature>
<comment type="caution">
    <text evidence="2">The sequence shown here is derived from an EMBL/GenBank/DDBJ whole genome shotgun (WGS) entry which is preliminary data.</text>
</comment>
<dbReference type="Proteomes" id="UP000265618">
    <property type="component" value="Unassembled WGS sequence"/>
</dbReference>
<keyword evidence="3" id="KW-1185">Reference proteome</keyword>
<feature type="region of interest" description="Disordered" evidence="1">
    <location>
        <begin position="1"/>
        <end position="195"/>
    </location>
</feature>
<evidence type="ECO:0008006" key="4">
    <source>
        <dbReference type="Google" id="ProtNLM"/>
    </source>
</evidence>
<organism evidence="2 3">
    <name type="scientific">Kipferlia bialata</name>
    <dbReference type="NCBI Taxonomy" id="797122"/>
    <lineage>
        <taxon>Eukaryota</taxon>
        <taxon>Metamonada</taxon>
        <taxon>Carpediemonas-like organisms</taxon>
        <taxon>Kipferlia</taxon>
    </lineage>
</organism>
<accession>A0A9K3D1X9</accession>
<protein>
    <recommendedName>
        <fullName evidence="4">SHSP domain-containing protein</fullName>
    </recommendedName>
</protein>
<reference evidence="2 3" key="1">
    <citation type="journal article" date="2018" name="PLoS ONE">
        <title>The draft genome of Kipferlia bialata reveals reductive genome evolution in fornicate parasites.</title>
        <authorList>
            <person name="Tanifuji G."/>
            <person name="Takabayashi S."/>
            <person name="Kume K."/>
            <person name="Takagi M."/>
            <person name="Nakayama T."/>
            <person name="Kamikawa R."/>
            <person name="Inagaki Y."/>
            <person name="Hashimoto T."/>
        </authorList>
    </citation>
    <scope>NUCLEOTIDE SEQUENCE [LARGE SCALE GENOMIC DNA]</scope>
    <source>
        <strain evidence="2">NY0173</strain>
    </source>
</reference>
<feature type="compositionally biased region" description="Basic and acidic residues" evidence="1">
    <location>
        <begin position="21"/>
        <end position="31"/>
    </location>
</feature>
<dbReference type="EMBL" id="BDIP01003336">
    <property type="protein sequence ID" value="GIQ87573.1"/>
    <property type="molecule type" value="Genomic_DNA"/>
</dbReference>